<dbReference type="Gene3D" id="4.10.240.10">
    <property type="entry name" value="Zn(2)-C6 fungal-type DNA-binding domain"/>
    <property type="match status" value="1"/>
</dbReference>
<evidence type="ECO:0000259" key="6">
    <source>
        <dbReference type="PROSITE" id="PS50048"/>
    </source>
</evidence>
<dbReference type="SMART" id="SM00066">
    <property type="entry name" value="GAL4"/>
    <property type="match status" value="1"/>
</dbReference>
<organism evidence="7 8">
    <name type="scientific">Pachysolen tannophilus NRRL Y-2460</name>
    <dbReference type="NCBI Taxonomy" id="669874"/>
    <lineage>
        <taxon>Eukaryota</taxon>
        <taxon>Fungi</taxon>
        <taxon>Dikarya</taxon>
        <taxon>Ascomycota</taxon>
        <taxon>Saccharomycotina</taxon>
        <taxon>Pichiomycetes</taxon>
        <taxon>Pachysolenaceae</taxon>
        <taxon>Pachysolen</taxon>
    </lineage>
</organism>
<evidence type="ECO:0000256" key="3">
    <source>
        <dbReference type="ARBA" id="ARBA00023163"/>
    </source>
</evidence>
<evidence type="ECO:0000256" key="5">
    <source>
        <dbReference type="SAM" id="MobiDB-lite"/>
    </source>
</evidence>
<evidence type="ECO:0000256" key="1">
    <source>
        <dbReference type="ARBA" id="ARBA00022723"/>
    </source>
</evidence>
<proteinExistence type="predicted"/>
<dbReference type="GO" id="GO:0006351">
    <property type="term" value="P:DNA-templated transcription"/>
    <property type="evidence" value="ECO:0007669"/>
    <property type="project" value="InterPro"/>
</dbReference>
<dbReference type="InterPro" id="IPR036864">
    <property type="entry name" value="Zn2-C6_fun-type_DNA-bd_sf"/>
</dbReference>
<feature type="region of interest" description="Disordered" evidence="5">
    <location>
        <begin position="784"/>
        <end position="810"/>
    </location>
</feature>
<dbReference type="STRING" id="669874.A0A1E4TV93"/>
<keyword evidence="2" id="KW-0805">Transcription regulation</keyword>
<evidence type="ECO:0000313" key="7">
    <source>
        <dbReference type="EMBL" id="ODV95639.1"/>
    </source>
</evidence>
<dbReference type="EMBL" id="KV454014">
    <property type="protein sequence ID" value="ODV95639.1"/>
    <property type="molecule type" value="Genomic_DNA"/>
</dbReference>
<keyword evidence="4" id="KW-0539">Nucleus</keyword>
<reference evidence="8" key="1">
    <citation type="submission" date="2016-05" db="EMBL/GenBank/DDBJ databases">
        <title>Comparative genomics of biotechnologically important yeasts.</title>
        <authorList>
            <consortium name="DOE Joint Genome Institute"/>
            <person name="Riley R."/>
            <person name="Haridas S."/>
            <person name="Wolfe K.H."/>
            <person name="Lopes M.R."/>
            <person name="Hittinger C.T."/>
            <person name="Goker M."/>
            <person name="Salamov A."/>
            <person name="Wisecaver J."/>
            <person name="Long T.M."/>
            <person name="Aerts A.L."/>
            <person name="Barry K."/>
            <person name="Choi C."/>
            <person name="Clum A."/>
            <person name="Coughlan A.Y."/>
            <person name="Deshpande S."/>
            <person name="Douglass A.P."/>
            <person name="Hanson S.J."/>
            <person name="Klenk H.-P."/>
            <person name="Labutti K."/>
            <person name="Lapidus A."/>
            <person name="Lindquist E."/>
            <person name="Lipzen A."/>
            <person name="Meier-Kolthoff J.P."/>
            <person name="Ohm R.A."/>
            <person name="Otillar R.P."/>
            <person name="Pangilinan J."/>
            <person name="Peng Y."/>
            <person name="Rokas A."/>
            <person name="Rosa C.A."/>
            <person name="Scheuner C."/>
            <person name="Sibirny A.A."/>
            <person name="Slot J.C."/>
            <person name="Stielow J.B."/>
            <person name="Sun H."/>
            <person name="Kurtzman C.P."/>
            <person name="Blackwell M."/>
            <person name="Grigoriev I.V."/>
            <person name="Jeffries T.W."/>
        </authorList>
    </citation>
    <scope>NUCLEOTIDE SEQUENCE [LARGE SCALE GENOMIC DNA]</scope>
    <source>
        <strain evidence="8">NRRL Y-2460</strain>
    </source>
</reference>
<keyword evidence="1" id="KW-0479">Metal-binding</keyword>
<dbReference type="CDD" id="cd00067">
    <property type="entry name" value="GAL4"/>
    <property type="match status" value="1"/>
</dbReference>
<accession>A0A1E4TV93</accession>
<dbReference type="InterPro" id="IPR007219">
    <property type="entry name" value="XnlR_reg_dom"/>
</dbReference>
<dbReference type="OrthoDB" id="3364175at2759"/>
<dbReference type="GO" id="GO:0000981">
    <property type="term" value="F:DNA-binding transcription factor activity, RNA polymerase II-specific"/>
    <property type="evidence" value="ECO:0007669"/>
    <property type="project" value="InterPro"/>
</dbReference>
<dbReference type="SUPFAM" id="SSF57701">
    <property type="entry name" value="Zn2/Cys6 DNA-binding domain"/>
    <property type="match status" value="1"/>
</dbReference>
<keyword evidence="8" id="KW-1185">Reference proteome</keyword>
<feature type="domain" description="Zn(2)-C6 fungal-type" evidence="6">
    <location>
        <begin position="36"/>
        <end position="76"/>
    </location>
</feature>
<dbReference type="InterPro" id="IPR051127">
    <property type="entry name" value="Fungal_SecMet_Regulators"/>
</dbReference>
<evidence type="ECO:0000256" key="4">
    <source>
        <dbReference type="ARBA" id="ARBA00023242"/>
    </source>
</evidence>
<feature type="compositionally biased region" description="Polar residues" evidence="5">
    <location>
        <begin position="785"/>
        <end position="799"/>
    </location>
</feature>
<dbReference type="Pfam" id="PF04082">
    <property type="entry name" value="Fungal_trans"/>
    <property type="match status" value="1"/>
</dbReference>
<evidence type="ECO:0000313" key="8">
    <source>
        <dbReference type="Proteomes" id="UP000094236"/>
    </source>
</evidence>
<dbReference type="SMART" id="SM00906">
    <property type="entry name" value="Fungal_trans"/>
    <property type="match status" value="1"/>
</dbReference>
<sequence length="880" mass="101299">MSNIPAQYTSKFVSPNIRSSKRRVVKAEDRKRALFSCDRCKVRKIACQRISDDSNLKHDTKTACVQCKKSNLECTTTIKRKKRVHGPIENIGLHYKCLLTIVGGLYPDKDVNNIDVLIELGTSLNLKMPSRDGISKEEENSLKDIAILLTSNNNNDENNATEKRSQIQNIATGAGTQRQANTMDKVIVDHRGNSHYIGPLGAPAFLGTIFNIIVKTSNDKNALSLTHFRKKPRNDNIISSAQEPLSPNVLKHIDLRKFPLVNLLNKKEADIYVDTFFSKLHDIFYCFDETKFRSNYEIFWNLINIDTDNNQNSLIVKTDQLSNSEICCIYIVWILGKLYNDPNSNGKLDEALINRYINIIKLVLSEIVLTPTLDGIRCMLLLSLYMDSQRRRESGYILLELATRQAISLGLHRQSLVNITANNVKVEEMKRTWWTLFQQELRFSNQMGRSSCIQIEDINVEYPSIIGYNTSNKVKIEEYSDEEKLSVHRRYYIQYCELSKLAFELLEYRKTLYLNNELLSLTNMEKVLTIKRKFYNWYVNLDQDLKNYKLEPVSKLKLTLLLQYHYYYISLSLPFLLYLITHSNLILKNDDPLLDFICQCMNSSIEIAKILAFEDQMQFFNGTLCNDLFIGYHATMVLVVSYILLLTNSKSVDVDFINTKYQVNFNTLLESVNLINIMKQRNVDKIKGSLKAISDIIDILINDLNFLIRSYEKNSRNENNEYPQNNKEASNINLLINATKLNSSPIPGDFNKKDGKINKSFVSSVNNFSNTITHSPAELDYNIAGNENNNHQYTTCASDQQQQQQQQQQPLYGLPQHSLQPHQEHKIGNSQFASTDQQPVNITPASIDYSFDNSMLFDTELIDLLFGNDLFNNNVYRNMD</sequence>
<dbReference type="PANTHER" id="PTHR47424:SF6">
    <property type="entry name" value="PROLINE UTILIZATION TRANS-ACTIVATOR"/>
    <property type="match status" value="1"/>
</dbReference>
<dbReference type="GO" id="GO:0003677">
    <property type="term" value="F:DNA binding"/>
    <property type="evidence" value="ECO:0007669"/>
    <property type="project" value="InterPro"/>
</dbReference>
<dbReference type="Proteomes" id="UP000094236">
    <property type="component" value="Unassembled WGS sequence"/>
</dbReference>
<dbReference type="CDD" id="cd12148">
    <property type="entry name" value="fungal_TF_MHR"/>
    <property type="match status" value="1"/>
</dbReference>
<dbReference type="AlphaFoldDB" id="A0A1E4TV93"/>
<name>A0A1E4TV93_PACTA</name>
<dbReference type="PROSITE" id="PS50048">
    <property type="entry name" value="ZN2_CY6_FUNGAL_2"/>
    <property type="match status" value="1"/>
</dbReference>
<dbReference type="GO" id="GO:0008270">
    <property type="term" value="F:zinc ion binding"/>
    <property type="evidence" value="ECO:0007669"/>
    <property type="project" value="InterPro"/>
</dbReference>
<evidence type="ECO:0000256" key="2">
    <source>
        <dbReference type="ARBA" id="ARBA00023015"/>
    </source>
</evidence>
<feature type="compositionally biased region" description="Low complexity" evidence="5">
    <location>
        <begin position="800"/>
        <end position="809"/>
    </location>
</feature>
<gene>
    <name evidence="7" type="ORF">PACTADRAFT_69133</name>
</gene>
<protein>
    <recommendedName>
        <fullName evidence="6">Zn(2)-C6 fungal-type domain-containing protein</fullName>
    </recommendedName>
</protein>
<dbReference type="PANTHER" id="PTHR47424">
    <property type="entry name" value="REGULATORY PROTEIN GAL4"/>
    <property type="match status" value="1"/>
</dbReference>
<keyword evidence="3" id="KW-0804">Transcription</keyword>
<dbReference type="InterPro" id="IPR001138">
    <property type="entry name" value="Zn2Cys6_DnaBD"/>
</dbReference>